<reference evidence="2" key="1">
    <citation type="journal article" date="2020" name="BMC Genomics">
        <title>Correction to: Identification and distribution of gene clusters required for synthesis of sphingolipid metabolism inhibitors in diverse species of the filamentous fungus Fusarium.</title>
        <authorList>
            <person name="Kim H.S."/>
            <person name="Lohmar J.M."/>
            <person name="Busman M."/>
            <person name="Brown D.W."/>
            <person name="Naumann T.A."/>
            <person name="Divon H.H."/>
            <person name="Lysoe E."/>
            <person name="Uhlig S."/>
            <person name="Proctor R.H."/>
        </authorList>
    </citation>
    <scope>NUCLEOTIDE SEQUENCE</scope>
    <source>
        <strain evidence="2">NRRL 20472</strain>
    </source>
</reference>
<evidence type="ECO:0000256" key="1">
    <source>
        <dbReference type="SAM" id="Phobius"/>
    </source>
</evidence>
<keyword evidence="3" id="KW-1185">Reference proteome</keyword>
<accession>A0A8H4U5D3</accession>
<gene>
    <name evidence="2" type="ORF">FSARC_2945</name>
</gene>
<proteinExistence type="predicted"/>
<evidence type="ECO:0000313" key="3">
    <source>
        <dbReference type="Proteomes" id="UP000622797"/>
    </source>
</evidence>
<feature type="transmembrane region" description="Helical" evidence="1">
    <location>
        <begin position="28"/>
        <end position="51"/>
    </location>
</feature>
<keyword evidence="1" id="KW-0472">Membrane</keyword>
<name>A0A8H4U5D3_9HYPO</name>
<keyword evidence="1" id="KW-1133">Transmembrane helix</keyword>
<dbReference type="EMBL" id="JABEXW010000144">
    <property type="protein sequence ID" value="KAF4969912.1"/>
    <property type="molecule type" value="Genomic_DNA"/>
</dbReference>
<dbReference type="AlphaFoldDB" id="A0A8H4U5D3"/>
<organism evidence="2 3">
    <name type="scientific">Fusarium sarcochroum</name>
    <dbReference type="NCBI Taxonomy" id="1208366"/>
    <lineage>
        <taxon>Eukaryota</taxon>
        <taxon>Fungi</taxon>
        <taxon>Dikarya</taxon>
        <taxon>Ascomycota</taxon>
        <taxon>Pezizomycotina</taxon>
        <taxon>Sordariomycetes</taxon>
        <taxon>Hypocreomycetidae</taxon>
        <taxon>Hypocreales</taxon>
        <taxon>Nectriaceae</taxon>
        <taxon>Fusarium</taxon>
        <taxon>Fusarium lateritium species complex</taxon>
    </lineage>
</organism>
<protein>
    <submittedName>
        <fullName evidence="2">Uncharacterized protein</fullName>
    </submittedName>
</protein>
<comment type="caution">
    <text evidence="2">The sequence shown here is derived from an EMBL/GenBank/DDBJ whole genome shotgun (WGS) entry which is preliminary data.</text>
</comment>
<dbReference type="OrthoDB" id="5051987at2759"/>
<reference evidence="2" key="2">
    <citation type="submission" date="2020-05" db="EMBL/GenBank/DDBJ databases">
        <authorList>
            <person name="Kim H.-S."/>
            <person name="Proctor R.H."/>
            <person name="Brown D.W."/>
        </authorList>
    </citation>
    <scope>NUCLEOTIDE SEQUENCE</scope>
    <source>
        <strain evidence="2">NRRL 20472</strain>
    </source>
</reference>
<dbReference type="Proteomes" id="UP000622797">
    <property type="component" value="Unassembled WGS sequence"/>
</dbReference>
<evidence type="ECO:0000313" key="2">
    <source>
        <dbReference type="EMBL" id="KAF4969912.1"/>
    </source>
</evidence>
<sequence length="124" mass="13880">MELATIITLLVTSVAFFANAPLETPVQAIGAAFAVGFSAFLGGASFLALILDSATGWRQQTAPDILSEHYYQNRPRESYERVIRRHSHKLNDHDLFYRRYGVCCNAEGKCVSCLDIEVDRIRRG</sequence>
<keyword evidence="1" id="KW-0812">Transmembrane</keyword>